<dbReference type="GO" id="GO:0008936">
    <property type="term" value="F:nicotinamidase activity"/>
    <property type="evidence" value="ECO:0007669"/>
    <property type="project" value="UniProtKB-EC"/>
</dbReference>
<reference evidence="10 11" key="1">
    <citation type="journal article" date="2015" name="Nature">
        <title>rRNA introns, odd ribosomes, and small enigmatic genomes across a large radiation of phyla.</title>
        <authorList>
            <person name="Brown C.T."/>
            <person name="Hug L.A."/>
            <person name="Thomas B.C."/>
            <person name="Sharon I."/>
            <person name="Castelle C.J."/>
            <person name="Singh A."/>
            <person name="Wilkins M.J."/>
            <person name="Williams K.H."/>
            <person name="Banfield J.F."/>
        </authorList>
    </citation>
    <scope>NUCLEOTIDE SEQUENCE [LARGE SCALE GENOMIC DNA]</scope>
</reference>
<dbReference type="InterPro" id="IPR020084">
    <property type="entry name" value="NUDIX_hydrolase_CS"/>
</dbReference>
<dbReference type="Gene3D" id="3.40.50.850">
    <property type="entry name" value="Isochorismatase-like"/>
    <property type="match status" value="1"/>
</dbReference>
<dbReference type="PROSITE" id="PS00893">
    <property type="entry name" value="NUDIX_BOX"/>
    <property type="match status" value="1"/>
</dbReference>
<dbReference type="GO" id="GO:0046872">
    <property type="term" value="F:metal ion binding"/>
    <property type="evidence" value="ECO:0007669"/>
    <property type="project" value="UniProtKB-KW"/>
</dbReference>
<comment type="pathway">
    <text evidence="5">Cofactor biosynthesis; nicotinate biosynthesis; nicotinate from nicotinamide: step 1/1.</text>
</comment>
<keyword evidence="2" id="KW-0662">Pyridine nucleotide biosynthesis</keyword>
<gene>
    <name evidence="10" type="ORF">UT53_C0037G0002</name>
</gene>
<comment type="similarity">
    <text evidence="1">Belongs to the isochorismatase family.</text>
</comment>
<organism evidence="10 11">
    <name type="scientific">Candidatus Yanofskybacteria bacterium GW2011_GWD2_39_48</name>
    <dbReference type="NCBI Taxonomy" id="1619031"/>
    <lineage>
        <taxon>Bacteria</taxon>
        <taxon>Candidatus Yanofskyibacteriota</taxon>
    </lineage>
</organism>
<dbReference type="AlphaFoldDB" id="A0A0G0RJ49"/>
<name>A0A0G0RJ49_9BACT</name>
<dbReference type="InterPro" id="IPR000086">
    <property type="entry name" value="NUDIX_hydrolase_dom"/>
</dbReference>
<evidence type="ECO:0000256" key="1">
    <source>
        <dbReference type="ARBA" id="ARBA00006336"/>
    </source>
</evidence>
<evidence type="ECO:0000259" key="9">
    <source>
        <dbReference type="PROSITE" id="PS51462"/>
    </source>
</evidence>
<evidence type="ECO:0000313" key="10">
    <source>
        <dbReference type="EMBL" id="KKR22575.1"/>
    </source>
</evidence>
<dbReference type="InterPro" id="IPR052347">
    <property type="entry name" value="Isochorismatase_Nicotinamidase"/>
</dbReference>
<dbReference type="EMBL" id="LBXD01000037">
    <property type="protein sequence ID" value="KKR22575.1"/>
    <property type="molecule type" value="Genomic_DNA"/>
</dbReference>
<dbReference type="Gene3D" id="3.90.79.10">
    <property type="entry name" value="Nucleoside Triphosphate Pyrophosphohydrolase"/>
    <property type="match status" value="1"/>
</dbReference>
<proteinExistence type="inferred from homology"/>
<evidence type="ECO:0000256" key="8">
    <source>
        <dbReference type="RuleBase" id="RU003476"/>
    </source>
</evidence>
<feature type="domain" description="Nudix hydrolase" evidence="9">
    <location>
        <begin position="41"/>
        <end position="170"/>
    </location>
</feature>
<evidence type="ECO:0000256" key="5">
    <source>
        <dbReference type="ARBA" id="ARBA00037900"/>
    </source>
</evidence>
<dbReference type="PROSITE" id="PS51462">
    <property type="entry name" value="NUDIX"/>
    <property type="match status" value="1"/>
</dbReference>
<evidence type="ECO:0000256" key="7">
    <source>
        <dbReference type="ARBA" id="ARBA00043224"/>
    </source>
</evidence>
<dbReference type="Pfam" id="PF00293">
    <property type="entry name" value="NUDIX"/>
    <property type="match status" value="1"/>
</dbReference>
<dbReference type="SUPFAM" id="SSF52499">
    <property type="entry name" value="Isochorismatase-like hydrolases"/>
    <property type="match status" value="1"/>
</dbReference>
<evidence type="ECO:0000256" key="3">
    <source>
        <dbReference type="ARBA" id="ARBA00022723"/>
    </source>
</evidence>
<dbReference type="CDD" id="cd02883">
    <property type="entry name" value="NUDIX_Hydrolase"/>
    <property type="match status" value="1"/>
</dbReference>
<dbReference type="EC" id="3.5.1.19" evidence="6"/>
<dbReference type="GO" id="GO:0019363">
    <property type="term" value="P:pyridine nucleotide biosynthetic process"/>
    <property type="evidence" value="ECO:0007669"/>
    <property type="project" value="UniProtKB-KW"/>
</dbReference>
<evidence type="ECO:0000256" key="2">
    <source>
        <dbReference type="ARBA" id="ARBA00022642"/>
    </source>
</evidence>
<dbReference type="InterPro" id="IPR036380">
    <property type="entry name" value="Isochorismatase-like_sf"/>
</dbReference>
<dbReference type="SUPFAM" id="SSF55811">
    <property type="entry name" value="Nudix"/>
    <property type="match status" value="1"/>
</dbReference>
<keyword evidence="4 8" id="KW-0378">Hydrolase</keyword>
<comment type="caution">
    <text evidence="10">The sequence shown here is derived from an EMBL/GenBank/DDBJ whole genome shotgun (WGS) entry which is preliminary data.</text>
</comment>
<evidence type="ECO:0000256" key="6">
    <source>
        <dbReference type="ARBA" id="ARBA00039017"/>
    </source>
</evidence>
<evidence type="ECO:0000313" key="11">
    <source>
        <dbReference type="Proteomes" id="UP000034764"/>
    </source>
</evidence>
<dbReference type="InterPro" id="IPR000868">
    <property type="entry name" value="Isochorismatase-like_dom"/>
</dbReference>
<dbReference type="InterPro" id="IPR015797">
    <property type="entry name" value="NUDIX_hydrolase-like_dom_sf"/>
</dbReference>
<dbReference type="Pfam" id="PF00857">
    <property type="entry name" value="Isochorismatase"/>
    <property type="match status" value="1"/>
</dbReference>
<dbReference type="PRINTS" id="PR00502">
    <property type="entry name" value="NUDIXFAMILY"/>
</dbReference>
<dbReference type="PANTHER" id="PTHR11080">
    <property type="entry name" value="PYRAZINAMIDASE/NICOTINAMIDASE"/>
    <property type="match status" value="1"/>
</dbReference>
<dbReference type="InterPro" id="IPR020476">
    <property type="entry name" value="Nudix_hydrolase"/>
</dbReference>
<dbReference type="Proteomes" id="UP000034764">
    <property type="component" value="Unassembled WGS sequence"/>
</dbReference>
<accession>A0A0G0RJ49</accession>
<evidence type="ECO:0000256" key="4">
    <source>
        <dbReference type="ARBA" id="ARBA00022801"/>
    </source>
</evidence>
<sequence>MSILPPDYRFCPYCATPISDRIEEGRTRQYCKHCDRKFFPVAGNAVAGVAVRNHRVLMAQRNREPYIGTWMFPAGFVEYGEDLLEALPREFKEETGLSISNAKLIDIMQSRDDLRSPGHFVTFYEVDVKGKVVNNDLEENRRIEWFPIMRPPEIGFRTHRSIMVTLQAKMKEMPDLSSCAFFGVDLQNCFGHKKGGLYVKGSEKIIPACNRLIDAAAYWAKLTIFSLDWHPVDSDHFKKWPPHGIADTWDSQFLKSLIVPDYSKIVRKATKKNEDGYDPFEGKSSSGETTNKILKKHGIKSIVFFGIATDYCVKAGVLSALKNGYRAYIVTDASIAVNVNPDDEIKAINEMVDAGAIPITVEEVLAWAE</sequence>
<protein>
    <recommendedName>
        <fullName evidence="6">nicotinamidase</fullName>
        <ecNumber evidence="6">3.5.1.19</ecNumber>
    </recommendedName>
    <alternativeName>
        <fullName evidence="7">Nicotinamide deamidase</fullName>
    </alternativeName>
</protein>
<dbReference type="PANTHER" id="PTHR11080:SF2">
    <property type="entry name" value="LD05707P"/>
    <property type="match status" value="1"/>
</dbReference>
<comment type="similarity">
    <text evidence="8">Belongs to the Nudix hydrolase family.</text>
</comment>
<keyword evidence="3" id="KW-0479">Metal-binding</keyword>